<feature type="region of interest" description="Disordered" evidence="1">
    <location>
        <begin position="1550"/>
        <end position="1586"/>
    </location>
</feature>
<evidence type="ECO:0000256" key="1">
    <source>
        <dbReference type="SAM" id="MobiDB-lite"/>
    </source>
</evidence>
<gene>
    <name evidence="2" type="ORF">EGR_05391</name>
</gene>
<dbReference type="OMA" id="PMINSIA"/>
<feature type="compositionally biased region" description="Pro residues" evidence="1">
    <location>
        <begin position="1359"/>
        <end position="1370"/>
    </location>
</feature>
<feature type="compositionally biased region" description="Basic and acidic residues" evidence="1">
    <location>
        <begin position="1811"/>
        <end position="1821"/>
    </location>
</feature>
<feature type="region of interest" description="Disordered" evidence="1">
    <location>
        <begin position="496"/>
        <end position="571"/>
    </location>
</feature>
<feature type="region of interest" description="Disordered" evidence="1">
    <location>
        <begin position="828"/>
        <end position="852"/>
    </location>
</feature>
<feature type="compositionally biased region" description="Low complexity" evidence="1">
    <location>
        <begin position="434"/>
        <end position="445"/>
    </location>
</feature>
<feature type="compositionally biased region" description="Polar residues" evidence="1">
    <location>
        <begin position="504"/>
        <end position="513"/>
    </location>
</feature>
<dbReference type="STRING" id="6210.W6UFR5"/>
<feature type="region of interest" description="Disordered" evidence="1">
    <location>
        <begin position="279"/>
        <end position="468"/>
    </location>
</feature>
<feature type="compositionally biased region" description="Low complexity" evidence="1">
    <location>
        <begin position="1568"/>
        <end position="1582"/>
    </location>
</feature>
<comment type="caution">
    <text evidence="2">The sequence shown here is derived from an EMBL/GenBank/DDBJ whole genome shotgun (WGS) entry which is preliminary data.</text>
</comment>
<proteinExistence type="predicted"/>
<accession>W6UFR5</accession>
<evidence type="ECO:0000313" key="3">
    <source>
        <dbReference type="Proteomes" id="UP000019149"/>
    </source>
</evidence>
<feature type="region of interest" description="Disordered" evidence="1">
    <location>
        <begin position="201"/>
        <end position="243"/>
    </location>
</feature>
<feature type="compositionally biased region" description="Low complexity" evidence="1">
    <location>
        <begin position="1197"/>
        <end position="1210"/>
    </location>
</feature>
<feature type="compositionally biased region" description="Polar residues" evidence="1">
    <location>
        <begin position="310"/>
        <end position="319"/>
    </location>
</feature>
<feature type="region of interest" description="Disordered" evidence="1">
    <location>
        <begin position="1796"/>
        <end position="1845"/>
    </location>
</feature>
<feature type="region of interest" description="Disordered" evidence="1">
    <location>
        <begin position="960"/>
        <end position="986"/>
    </location>
</feature>
<dbReference type="RefSeq" id="XP_024350967.1">
    <property type="nucleotide sequence ID" value="XM_024494640.1"/>
</dbReference>
<keyword evidence="3" id="KW-1185">Reference proteome</keyword>
<dbReference type="OrthoDB" id="444265at2759"/>
<feature type="compositionally biased region" description="Low complexity" evidence="1">
    <location>
        <begin position="363"/>
        <end position="377"/>
    </location>
</feature>
<organism evidence="2 3">
    <name type="scientific">Echinococcus granulosus</name>
    <name type="common">Hydatid tapeworm</name>
    <dbReference type="NCBI Taxonomy" id="6210"/>
    <lineage>
        <taxon>Eukaryota</taxon>
        <taxon>Metazoa</taxon>
        <taxon>Spiralia</taxon>
        <taxon>Lophotrochozoa</taxon>
        <taxon>Platyhelminthes</taxon>
        <taxon>Cestoda</taxon>
        <taxon>Eucestoda</taxon>
        <taxon>Cyclophyllidea</taxon>
        <taxon>Taeniidae</taxon>
        <taxon>Echinococcus</taxon>
        <taxon>Echinococcus granulosus group</taxon>
    </lineage>
</organism>
<feature type="compositionally biased region" description="Pro residues" evidence="1">
    <location>
        <begin position="1424"/>
        <end position="1434"/>
    </location>
</feature>
<feature type="region of interest" description="Disordered" evidence="1">
    <location>
        <begin position="1636"/>
        <end position="1662"/>
    </location>
</feature>
<feature type="compositionally biased region" description="Polar residues" evidence="1">
    <location>
        <begin position="1371"/>
        <end position="1383"/>
    </location>
</feature>
<feature type="region of interest" description="Disordered" evidence="1">
    <location>
        <begin position="1348"/>
        <end position="1389"/>
    </location>
</feature>
<feature type="compositionally biased region" description="Polar residues" evidence="1">
    <location>
        <begin position="216"/>
        <end position="226"/>
    </location>
</feature>
<feature type="compositionally biased region" description="Polar residues" evidence="1">
    <location>
        <begin position="828"/>
        <end position="839"/>
    </location>
</feature>
<reference evidence="2 3" key="1">
    <citation type="journal article" date="2013" name="Nat. Genet.">
        <title>The genome of the hydatid tapeworm Echinococcus granulosus.</title>
        <authorList>
            <person name="Zheng H."/>
            <person name="Zhang W."/>
            <person name="Zhang L."/>
            <person name="Zhang Z."/>
            <person name="Li J."/>
            <person name="Lu G."/>
            <person name="Zhu Y."/>
            <person name="Wang Y."/>
            <person name="Huang Y."/>
            <person name="Liu J."/>
            <person name="Kang H."/>
            <person name="Chen J."/>
            <person name="Wang L."/>
            <person name="Chen A."/>
            <person name="Yu S."/>
            <person name="Gao Z."/>
            <person name="Jin L."/>
            <person name="Gu W."/>
            <person name="Wang Z."/>
            <person name="Zhao L."/>
            <person name="Shi B."/>
            <person name="Wen H."/>
            <person name="Lin R."/>
            <person name="Jones M.K."/>
            <person name="Brejova B."/>
            <person name="Vinar T."/>
            <person name="Zhao G."/>
            <person name="McManus D.P."/>
            <person name="Chen Z."/>
            <person name="Zhou Y."/>
            <person name="Wang S."/>
        </authorList>
    </citation>
    <scope>NUCLEOTIDE SEQUENCE [LARGE SCALE GENOMIC DNA]</scope>
</reference>
<evidence type="ECO:0000313" key="2">
    <source>
        <dbReference type="EMBL" id="EUB59771.1"/>
    </source>
</evidence>
<protein>
    <submittedName>
        <fullName evidence="2">Uncharacterized protein</fullName>
    </submittedName>
</protein>
<dbReference type="CTD" id="36341106"/>
<feature type="compositionally biased region" description="Polar residues" evidence="1">
    <location>
        <begin position="1822"/>
        <end position="1839"/>
    </location>
</feature>
<feature type="region of interest" description="Disordered" evidence="1">
    <location>
        <begin position="1405"/>
        <end position="1497"/>
    </location>
</feature>
<feature type="compositionally biased region" description="Polar residues" evidence="1">
    <location>
        <begin position="1405"/>
        <end position="1417"/>
    </location>
</feature>
<name>W6UFR5_ECHGR</name>
<sequence>MHRKWKELGKVTATGKTDVCPGIRKHLHVCVKRRSSHQTSRLNPAVMDRYQAPDRLSRMEFRRGNFDHGVRRSLSLDAQGRGVIGHLYDNHSLGGESFSDSDDGDGNDQRCLSPLPCREGCNDLLTKLMSPMINSIAVDLSVSLSRDEALLLTEPPSVEPWNESIAAKQVAPVDYKQAAYAARKSVRELYGKPSWWGDDDLEDERLGGKSEKSPSHPLSAQPSRKMSFNDLRPDSPTGQGSLFVSVTPRRQAEAFTIDLADGGNSSAAGSVCVPERLRRALQERHQLPRKHSVPTAQQFTAPATKKAPPRQTTDQSLVSRQPVKGNQVGVLRTTSHPKTKPSNNNRPPITSPAVSSKNVAKRTTNTTPATAPKTTKTLGMKKAPPRKGSTKLSPRDPPNPLTQRNRIPLRQVPSKTTSTPNDARKPATSRAELSRPSQSPSASPPVVKASERIPLPGTPLGATVQSSRVPLKRGLTPISTENGVKRLVGSPLQHRITASVKASGRQTTPTRTAVSEEKRIPSATPNAPRLTKVPAASGSRGTVLTPRPKSSRPLFNSIKKPITTTNTTTTGSSTICLPTKPVLGGSTICDPVIQEIWSYKDAKEYVMEKMFQGISATYTAVAAAKCTTQAVFEEFKVAAAAAAASPSAPADPFVPTAKAKPAIVCTPEERKELELFEKVEAEVNKFGEDEEEALAQALSPLVEDFSKTWIRGKNVNKSADFSHPPIDKLPVVGASTEENLATQTLSNAASTVTLENPMTHPEDHAIDPNTLQTAVSVQSIAETYVLDANGTLAAEGIPPVVIYDSVEKLLNEVRGETSIMETSNTCTIPYQGTMTSRSGSPKADEAEAEEEEGEAEALQRFEEEINEDFRAEVDSLSSDDERFCFFPTSDLGRANRRARSEGCEKANENVGGRPFVRFEGGLMQATCRRLLCAAPKPLLLPNQQILSHLKDGQKICGEKQDLEAKSNSSGGRTPLGGSRRQGPPAIPEYLAKTPCWLEKREGSKGILDQLRVEKSWAFPHKSDGAKKGSCYCLNPILLSKLSLYVIIYCPEKAMITWSKEKSGGQVITQNQISPTGVRPYQSIDSGVVDAEPHSAVFPLTNTASTTTNSAAATPVATFKVLPSNPPNLQGRIFPVEDSCGFLNASASPSTSSSSSSSSSPLIDHLKEEFLQPEIVPKPNLIRAPIQPSAGLEMRGPTSSQQAQSTTTRRSWNPENNLLEVTWSQLRRHASRCSIQSEYGENGRAQGSGYHRRHRYPSVQYSIREKKRTSDAVYPFAGQQVPIIRSTRSTASLDTALLLRDSQEALNEIARRIYRQPTHPTVPATPIQLPQLQSLSTYLTHRYGETSVKRSPVNEKFCSPSPPPPPPPPTQPTISDLYSQSMDRSSMPGKSANRYEVIHPTRYFFASNQNQGPSETRQSISTAPYSPPISAPPISPVSIASATEPGHPFRGGRRPTNSNRYTVRRHSLRNANHQRVDSPTPNDLFPTEHSNNTLTRAPPSHLATKVVTEVKVMSSRPTGISVTSTVPPMVLQRRPEAESKHCSVVAITPILRGNRPSGTPGDATMTGNSSSIKVSSTEESSSGSVGGIAKPVARRFDADEVLRGSAFSSVAATRVALRPAELRSTDVAERCRRSLSLGPVGAGDEVGGNENEIQPPPDPTDKSYESLLAASILRLSNRLRRCSDNLAQRIGAPSSDVISPVAPSSWKSGLKTSTSLHQELNDSLSNMRTVEQHLQYMESVLFGGGASGGTCGQSKTSTETDYLQELERINNELRGFVPIGASGRGGERDAGTAISLVSTEATDSGVDASMGIERDGDGKDVTPTDTPNGRATRSSEQSAFPNEDFY</sequence>
<feature type="region of interest" description="Disordered" evidence="1">
    <location>
        <begin position="1187"/>
        <end position="1213"/>
    </location>
</feature>
<dbReference type="KEGG" id="egl:EGR_05391"/>
<dbReference type="EMBL" id="APAU02000039">
    <property type="protein sequence ID" value="EUB59771.1"/>
    <property type="molecule type" value="Genomic_DNA"/>
</dbReference>
<feature type="compositionally biased region" description="Polar residues" evidence="1">
    <location>
        <begin position="1468"/>
        <end position="1480"/>
    </location>
</feature>
<dbReference type="Proteomes" id="UP000019149">
    <property type="component" value="Unassembled WGS sequence"/>
</dbReference>
<dbReference type="GeneID" id="36341106"/>
<feature type="compositionally biased region" description="Polar residues" evidence="1">
    <location>
        <begin position="332"/>
        <end position="362"/>
    </location>
</feature>
<feature type="compositionally biased region" description="Basic and acidic residues" evidence="1">
    <location>
        <begin position="204"/>
        <end position="214"/>
    </location>
</feature>